<evidence type="ECO:0000313" key="2">
    <source>
        <dbReference type="EMBL" id="KAI9555030.1"/>
    </source>
</evidence>
<protein>
    <submittedName>
        <fullName evidence="2">Uncharacterized protein</fullName>
    </submittedName>
</protein>
<keyword evidence="3" id="KW-1185">Reference proteome</keyword>
<dbReference type="Proteomes" id="UP000820818">
    <property type="component" value="Linkage Group LG8"/>
</dbReference>
<feature type="region of interest" description="Disordered" evidence="1">
    <location>
        <begin position="166"/>
        <end position="197"/>
    </location>
</feature>
<dbReference type="AlphaFoldDB" id="A0AAD5PTW6"/>
<sequence length="197" mass="22225">MGLIDHLGLLSTTATRLHTDMLNAETDPTENERQDAIQLRYVQQIGETREAARQHLESRANEPPSEIRVIAARPVYSLAPSQRKFRSTVAVELDVFHGKSLEWFTWIDLFRALVHDTANTPGEKLAVLKRYLRGNCLDVIYGLGGGEPAYMEALTRLKQTCGRRDHGLTKARHVHQRKKHPRNPAGPIASNVERSTD</sequence>
<organism evidence="2 3">
    <name type="scientific">Daphnia sinensis</name>
    <dbReference type="NCBI Taxonomy" id="1820382"/>
    <lineage>
        <taxon>Eukaryota</taxon>
        <taxon>Metazoa</taxon>
        <taxon>Ecdysozoa</taxon>
        <taxon>Arthropoda</taxon>
        <taxon>Crustacea</taxon>
        <taxon>Branchiopoda</taxon>
        <taxon>Diplostraca</taxon>
        <taxon>Cladocera</taxon>
        <taxon>Anomopoda</taxon>
        <taxon>Daphniidae</taxon>
        <taxon>Daphnia</taxon>
        <taxon>Daphnia similis group</taxon>
    </lineage>
</organism>
<dbReference type="EMBL" id="WJBH02000008">
    <property type="protein sequence ID" value="KAI9555030.1"/>
    <property type="molecule type" value="Genomic_DNA"/>
</dbReference>
<evidence type="ECO:0000256" key="1">
    <source>
        <dbReference type="SAM" id="MobiDB-lite"/>
    </source>
</evidence>
<accession>A0AAD5PTW6</accession>
<dbReference type="PANTHER" id="PTHR46903">
    <property type="entry name" value="C2H2-TYPE DOMAIN-CONTAINING PROTEIN"/>
    <property type="match status" value="1"/>
</dbReference>
<proteinExistence type="predicted"/>
<comment type="caution">
    <text evidence="2">The sequence shown here is derived from an EMBL/GenBank/DDBJ whole genome shotgun (WGS) entry which is preliminary data.</text>
</comment>
<feature type="compositionally biased region" description="Basic residues" evidence="1">
    <location>
        <begin position="169"/>
        <end position="182"/>
    </location>
</feature>
<name>A0AAD5PTW6_9CRUS</name>
<evidence type="ECO:0000313" key="3">
    <source>
        <dbReference type="Proteomes" id="UP000820818"/>
    </source>
</evidence>
<dbReference type="PANTHER" id="PTHR46903:SF1">
    <property type="entry name" value="CCHC-TYPE DOMAIN-CONTAINING PROTEIN"/>
    <property type="match status" value="1"/>
</dbReference>
<gene>
    <name evidence="2" type="ORF">GHT06_020327</name>
</gene>
<reference evidence="2 3" key="1">
    <citation type="submission" date="2022-05" db="EMBL/GenBank/DDBJ databases">
        <title>A multi-omics perspective on studying reproductive biology in Daphnia sinensis.</title>
        <authorList>
            <person name="Jia J."/>
        </authorList>
    </citation>
    <scope>NUCLEOTIDE SEQUENCE [LARGE SCALE GENOMIC DNA]</scope>
    <source>
        <strain evidence="2 3">WSL</strain>
    </source>
</reference>